<accession>A0A4P6ED19</accession>
<evidence type="ECO:0000313" key="1">
    <source>
        <dbReference type="EMBL" id="QAY59566.1"/>
    </source>
</evidence>
<organism evidence="1 2">
    <name type="scientific">Microbacterium protaetiae</name>
    <dbReference type="NCBI Taxonomy" id="2509458"/>
    <lineage>
        <taxon>Bacteria</taxon>
        <taxon>Bacillati</taxon>
        <taxon>Actinomycetota</taxon>
        <taxon>Actinomycetes</taxon>
        <taxon>Micrococcales</taxon>
        <taxon>Microbacteriaceae</taxon>
        <taxon>Microbacterium</taxon>
    </lineage>
</organism>
<reference evidence="1 2" key="1">
    <citation type="submission" date="2019-01" db="EMBL/GenBank/DDBJ databases">
        <title>Genome sequencing of strain DFW100M-13.</title>
        <authorList>
            <person name="Heo J."/>
            <person name="Kim S.-J."/>
            <person name="Kim J.-S."/>
            <person name="Hong S.-B."/>
            <person name="Kwon S.-W."/>
        </authorList>
    </citation>
    <scope>NUCLEOTIDE SEQUENCE [LARGE SCALE GENOMIC DNA]</scope>
    <source>
        <strain evidence="1 2">DFW100M-13</strain>
    </source>
</reference>
<dbReference type="EMBL" id="CP035494">
    <property type="protein sequence ID" value="QAY59566.1"/>
    <property type="molecule type" value="Genomic_DNA"/>
</dbReference>
<dbReference type="Proteomes" id="UP000293995">
    <property type="component" value="Chromosome"/>
</dbReference>
<dbReference type="RefSeq" id="WP_129387140.1">
    <property type="nucleotide sequence ID" value="NZ_CP035494.1"/>
</dbReference>
<proteinExistence type="predicted"/>
<evidence type="ECO:0000313" key="2">
    <source>
        <dbReference type="Proteomes" id="UP000293995"/>
    </source>
</evidence>
<sequence>MRILRSGTWISEAGDIKPVDVVGLPYDYWYELADVNGELERGQTPTPFGPDRLLYYVRFAGAGTKKPRPDSVAFPTIDAAVAEAEATVKITWKPSRSK</sequence>
<gene>
    <name evidence="1" type="ORF">ET475_05915</name>
</gene>
<name>A0A4P6ED19_9MICO</name>
<dbReference type="AlphaFoldDB" id="A0A4P6ED19"/>
<keyword evidence="2" id="KW-1185">Reference proteome</keyword>
<dbReference type="KEGG" id="mprt:ET475_05915"/>
<dbReference type="OrthoDB" id="5192382at2"/>
<protein>
    <submittedName>
        <fullName evidence="1">Uncharacterized protein</fullName>
    </submittedName>
</protein>